<dbReference type="EMBL" id="FXAM01000001">
    <property type="protein sequence ID" value="SMF94729.1"/>
    <property type="molecule type" value="Genomic_DNA"/>
</dbReference>
<proteinExistence type="predicted"/>
<feature type="compositionally biased region" description="Basic and acidic residues" evidence="1">
    <location>
        <begin position="298"/>
        <end position="307"/>
    </location>
</feature>
<dbReference type="Proteomes" id="UP000192923">
    <property type="component" value="Unassembled WGS sequence"/>
</dbReference>
<dbReference type="Pfam" id="PF13807">
    <property type="entry name" value="GNVR"/>
    <property type="match status" value="1"/>
</dbReference>
<dbReference type="PANTHER" id="PTHR32309">
    <property type="entry name" value="TYROSINE-PROTEIN KINASE"/>
    <property type="match status" value="1"/>
</dbReference>
<dbReference type="PANTHER" id="PTHR32309:SF13">
    <property type="entry name" value="FERRIC ENTEROBACTIN TRANSPORT PROTEIN FEPE"/>
    <property type="match status" value="1"/>
</dbReference>
<protein>
    <submittedName>
        <fullName evidence="4">Polysaccharide chain length determinant protein, PEP-CTERM locus subfamily</fullName>
    </submittedName>
</protein>
<keyword evidence="5" id="KW-1185">Reference proteome</keyword>
<feature type="region of interest" description="Disordered" evidence="1">
    <location>
        <begin position="298"/>
        <end position="325"/>
    </location>
</feature>
<dbReference type="RefSeq" id="WP_085212366.1">
    <property type="nucleotide sequence ID" value="NZ_FXAM01000001.1"/>
</dbReference>
<feature type="compositionally biased region" description="Basic and acidic residues" evidence="1">
    <location>
        <begin position="220"/>
        <end position="238"/>
    </location>
</feature>
<dbReference type="GO" id="GO:0005886">
    <property type="term" value="C:plasma membrane"/>
    <property type="evidence" value="ECO:0007669"/>
    <property type="project" value="TreeGrafter"/>
</dbReference>
<feature type="transmembrane region" description="Helical" evidence="2">
    <location>
        <begin position="492"/>
        <end position="512"/>
    </location>
</feature>
<dbReference type="InterPro" id="IPR032807">
    <property type="entry name" value="GNVR"/>
</dbReference>
<feature type="transmembrane region" description="Helical" evidence="2">
    <location>
        <begin position="430"/>
        <end position="454"/>
    </location>
</feature>
<evidence type="ECO:0000256" key="1">
    <source>
        <dbReference type="SAM" id="MobiDB-lite"/>
    </source>
</evidence>
<sequence>MHELIGDLLNHAQGATRYKWTMAVTAWLVCLLGWVFVSQMPDRYEAEARVHVDTRSVLRPLLTGLAIQPDVSGRIRLMAKLMFSRPNLEKVARMTDLDLGVKNETAMEELVKRLQDSMKISGGESDLFTIAFQDPDPKVAKKVVQALLTIFVEQTLGESREDSNSAQKFLDQQIKEYETRLQVSEKAREEFKRANYGMLPGEGANMYDQVSALAKQLEEAKMAQQEAMDRRDEMQRQLEDEEATAAERGAETPAQEAETTPLDTRIQTLQSKLDELMLKYTKSHPDVVAARKTLADLERQKEEESAKAKAASRADGGPPPGVAENPVYQQMKLALGEAEANVATLASRVKNYESKIESLKQQMDQRLKVETQLQGLNRDYEAIKTNYNQLLTRRETARMSENVEQNTDSVKFRIVDPPQVPTKPAAPNRILLSTLVLFVGVGGGLALAIFLALLRPAYASTQKLREVTNLPVLGSVSMNWIPDVRRRKWRQFVNFVISFAVLLLVFAGVLTLEVKGYHLPPFI</sequence>
<feature type="transmembrane region" description="Helical" evidence="2">
    <location>
        <begin position="20"/>
        <end position="37"/>
    </location>
</feature>
<feature type="region of interest" description="Disordered" evidence="1">
    <location>
        <begin position="220"/>
        <end position="264"/>
    </location>
</feature>
<keyword evidence="2" id="KW-0812">Transmembrane</keyword>
<keyword evidence="2" id="KW-0472">Membrane</keyword>
<name>A0A1Y6CVP8_9GAMM</name>
<dbReference type="AlphaFoldDB" id="A0A1Y6CVP8"/>
<keyword evidence="2" id="KW-1133">Transmembrane helix</keyword>
<dbReference type="OrthoDB" id="9795292at2"/>
<dbReference type="InterPro" id="IPR050445">
    <property type="entry name" value="Bact_polysacc_biosynth/exp"/>
</dbReference>
<dbReference type="InterPro" id="IPR014345">
    <property type="entry name" value="XrtA_polysacc_chain"/>
</dbReference>
<evidence type="ECO:0000259" key="3">
    <source>
        <dbReference type="Pfam" id="PF13807"/>
    </source>
</evidence>
<dbReference type="NCBIfam" id="TIGR03007">
    <property type="entry name" value="pepcterm_ChnLen"/>
    <property type="match status" value="1"/>
</dbReference>
<evidence type="ECO:0000313" key="5">
    <source>
        <dbReference type="Proteomes" id="UP000192923"/>
    </source>
</evidence>
<reference evidence="4 5" key="1">
    <citation type="submission" date="2016-12" db="EMBL/GenBank/DDBJ databases">
        <authorList>
            <person name="Song W.-J."/>
            <person name="Kurnit D.M."/>
        </authorList>
    </citation>
    <scope>NUCLEOTIDE SEQUENCE [LARGE SCALE GENOMIC DNA]</scope>
    <source>
        <strain evidence="4 5">175</strain>
    </source>
</reference>
<dbReference type="GO" id="GO:0004713">
    <property type="term" value="F:protein tyrosine kinase activity"/>
    <property type="evidence" value="ECO:0007669"/>
    <property type="project" value="TreeGrafter"/>
</dbReference>
<feature type="domain" description="Tyrosine-protein kinase G-rich" evidence="3">
    <location>
        <begin position="375"/>
        <end position="450"/>
    </location>
</feature>
<evidence type="ECO:0000256" key="2">
    <source>
        <dbReference type="SAM" id="Phobius"/>
    </source>
</evidence>
<dbReference type="STRING" id="1760988.SAMN02949497_2062"/>
<organism evidence="4 5">
    <name type="scientific">Methylomagnum ishizawai</name>
    <dbReference type="NCBI Taxonomy" id="1760988"/>
    <lineage>
        <taxon>Bacteria</taxon>
        <taxon>Pseudomonadati</taxon>
        <taxon>Pseudomonadota</taxon>
        <taxon>Gammaproteobacteria</taxon>
        <taxon>Methylococcales</taxon>
        <taxon>Methylococcaceae</taxon>
        <taxon>Methylomagnum</taxon>
    </lineage>
</organism>
<gene>
    <name evidence="4" type="ORF">SAMN02949497_2062</name>
</gene>
<evidence type="ECO:0000313" key="4">
    <source>
        <dbReference type="EMBL" id="SMF94729.1"/>
    </source>
</evidence>
<accession>A0A1Y6CVP8</accession>